<dbReference type="PANTHER" id="PTHR12747:SF0">
    <property type="entry name" value="ELONGATOR COMPLEX PROTEIN 1"/>
    <property type="match status" value="1"/>
</dbReference>
<accession>A0A8S4RV42</accession>
<evidence type="ECO:0000313" key="12">
    <source>
        <dbReference type="EMBL" id="CAH2242413.1"/>
    </source>
</evidence>
<dbReference type="Gene3D" id="1.25.40.10">
    <property type="entry name" value="Tetratricopeptide repeat domain"/>
    <property type="match status" value="1"/>
</dbReference>
<dbReference type="InterPro" id="IPR056167">
    <property type="entry name" value="A-sol_ELP1"/>
</dbReference>
<dbReference type="InterPro" id="IPR011990">
    <property type="entry name" value="TPR-like_helical_dom_sf"/>
</dbReference>
<keyword evidence="13" id="KW-1185">Reference proteome</keyword>
<feature type="compositionally biased region" description="Low complexity" evidence="6">
    <location>
        <begin position="1123"/>
        <end position="1133"/>
    </location>
</feature>
<gene>
    <name evidence="12" type="primary">jg7692</name>
    <name evidence="12" type="ORF">PAEG_LOCUS18736</name>
</gene>
<proteinExistence type="inferred from homology"/>
<feature type="compositionally biased region" description="Basic residues" evidence="6">
    <location>
        <begin position="1134"/>
        <end position="1144"/>
    </location>
</feature>
<reference evidence="12" key="1">
    <citation type="submission" date="2022-03" db="EMBL/GenBank/DDBJ databases">
        <authorList>
            <person name="Lindestad O."/>
        </authorList>
    </citation>
    <scope>NUCLEOTIDE SEQUENCE</scope>
</reference>
<organism evidence="12 13">
    <name type="scientific">Pararge aegeria aegeria</name>
    <dbReference type="NCBI Taxonomy" id="348720"/>
    <lineage>
        <taxon>Eukaryota</taxon>
        <taxon>Metazoa</taxon>
        <taxon>Ecdysozoa</taxon>
        <taxon>Arthropoda</taxon>
        <taxon>Hexapoda</taxon>
        <taxon>Insecta</taxon>
        <taxon>Pterygota</taxon>
        <taxon>Neoptera</taxon>
        <taxon>Endopterygota</taxon>
        <taxon>Lepidoptera</taxon>
        <taxon>Glossata</taxon>
        <taxon>Ditrysia</taxon>
        <taxon>Papilionoidea</taxon>
        <taxon>Nymphalidae</taxon>
        <taxon>Satyrinae</taxon>
        <taxon>Satyrini</taxon>
        <taxon>Parargina</taxon>
        <taxon>Pararge</taxon>
    </lineage>
</organism>
<evidence type="ECO:0000256" key="1">
    <source>
        <dbReference type="ARBA" id="ARBA00005043"/>
    </source>
</evidence>
<dbReference type="Pfam" id="PF23797">
    <property type="entry name" value="Beta-prop_ELP1_2nd"/>
    <property type="match status" value="1"/>
</dbReference>
<dbReference type="InterPro" id="IPR056169">
    <property type="entry name" value="HB_ELP1"/>
</dbReference>
<evidence type="ECO:0000256" key="5">
    <source>
        <dbReference type="PIRNR" id="PIRNR017233"/>
    </source>
</evidence>
<evidence type="ECO:0000256" key="4">
    <source>
        <dbReference type="ARBA" id="ARBA00022694"/>
    </source>
</evidence>
<evidence type="ECO:0000259" key="8">
    <source>
        <dbReference type="Pfam" id="PF23797"/>
    </source>
</evidence>
<keyword evidence="4" id="KW-0819">tRNA processing</keyword>
<feature type="domain" description="ELP1 TPR" evidence="9">
    <location>
        <begin position="884"/>
        <end position="1043"/>
    </location>
</feature>
<dbReference type="Pfam" id="PF04762">
    <property type="entry name" value="Beta-prop_ELP1_1st"/>
    <property type="match status" value="1"/>
</dbReference>
<feature type="domain" description="ELP1 three-helical bundle" evidence="11">
    <location>
        <begin position="1055"/>
        <end position="1215"/>
    </location>
</feature>
<evidence type="ECO:0000313" key="13">
    <source>
        <dbReference type="Proteomes" id="UP000838756"/>
    </source>
</evidence>
<sequence>MKNLSLWDVSSKKYSIESVDTFCACYGHHEESAAGELFVCSNKLVVSNFDNSGEIKWTKDLTEIVTAENEPVNVTFLGLTNCVSVGLANGELITISDFGSKCDLAGTCENGLLAMEWSPDQELLVVVTKDLNVILMSCIYDPINESNLLINEFGEKQFITVGWGKKETQFHGSEGKQAAKSQTEVFADKDDQLDNKIIITWRGDGSLFAIGFVMEGVRMFKVFDRDGNLQYTSEKQPGLEANLSWRPSGNLIAATQKLTDKYIVSFFEKNGLKHGEFTIPLELTAVVEDLYWSFDSEILALLCNDNTTYTQKVLLFTSSNYHWYLKQTLTFNGQQKIGKIMWDNDFDIANNKKMHILLKTGEHYAYSWIWNIDNSKGKSDCDDAAVAVIDGKKLLISAFRYTTVPPPMANTEIELENDIESVHFAPDNDRELNSNSCVVKTDKEFVFLKQSLRNPLRYEAYKTIPHKNVSFPFQCYNWYWLDSKTFLCTSVDNNSSYQFMQYQISEGIIVKESVQPLPSAVTRIHCHPFLKSVVFLQLNTGEILEYRFDGTIIPHIYSFLEACPKFSVFSVNNDVYLLGLSHKGCLYINDKMIMNNVSSISIHTSFLLLTTLKHVLLCTELTKSGLHSLETYEKTDTSDIYKRKIERGAKLVVTVPKATRTVFQMPRGNLETIEPRPLSLKIIGEYLDLCKYYDAFDLMRKQRINLNLIYDHNPKLFTESIDKFFDAIQNNSWLNLFLSDLENVDVTKTMYTSCYPDRKDDADRTQGKIQHVCDIVIAHINKANDYANRILPLLTALIKNNDFEKALTIINNLKKEELNGSNLPVTSDDALKYLLYMVNVDNLFDVALGMYDFDLVLLVANKSQKDPKEYVAMLNELNEMDENYKRFTINKHLKRFEKAVQCLARCGPSRYEELKTFVRYHSLYREALGLFSINDNIYKQMADDFGLYLKLKKQYIEAGIIYERAKSNEKAIECYKEALEWELVLKLAQDKPKEELKELFWDLANSLKEVKRYKEALTIMEQLDEDDENIINFAIECAQYKTALRFCTKFKKMKLIETSLLPSLLDEFVNTKELIETNWMNFKKYKNRLQEVKEMKRNKSVDLYDPYYATKDSDLYSDVGSTIASSSGSGRSYRSSKNRRKHERKVASLKEGSQYEDTGLIMVLHNLVTSTFELRIQVKEINIVLSCLGKDLEAITLQTSLEKTLKEMKESFKEIWSNTFTLEATSAAVAAENIPEGCSVIPQGMATLESHLRIAPVVQDLQWKLEGLNL</sequence>
<dbReference type="GO" id="GO:0005634">
    <property type="term" value="C:nucleus"/>
    <property type="evidence" value="ECO:0007669"/>
    <property type="project" value="UniProtKB-SubCell"/>
</dbReference>
<comment type="similarity">
    <text evidence="2 5">Belongs to the ELP1/IKA1 family.</text>
</comment>
<keyword evidence="5" id="KW-0539">Nucleus</keyword>
<protein>
    <recommendedName>
        <fullName evidence="5">Elongator complex protein 1</fullName>
    </recommendedName>
</protein>
<dbReference type="Pfam" id="PF23936">
    <property type="entry name" value="HB_ELP1"/>
    <property type="match status" value="1"/>
</dbReference>
<comment type="caution">
    <text evidence="12">The sequence shown here is derived from an EMBL/GenBank/DDBJ whole genome shotgun (WGS) entry which is preliminary data.</text>
</comment>
<dbReference type="GO" id="GO:0002926">
    <property type="term" value="P:tRNA wobble base 5-methoxycarbonylmethyl-2-thiouridinylation"/>
    <property type="evidence" value="ECO:0007669"/>
    <property type="project" value="TreeGrafter"/>
</dbReference>
<dbReference type="InterPro" id="IPR056164">
    <property type="entry name" value="Beta-prop_ELP1_1st"/>
</dbReference>
<evidence type="ECO:0000256" key="3">
    <source>
        <dbReference type="ARBA" id="ARBA00022490"/>
    </source>
</evidence>
<dbReference type="Proteomes" id="UP000838756">
    <property type="component" value="Unassembled WGS sequence"/>
</dbReference>
<feature type="region of interest" description="Disordered" evidence="6">
    <location>
        <begin position="1123"/>
        <end position="1148"/>
    </location>
</feature>
<dbReference type="GO" id="GO:0033588">
    <property type="term" value="C:elongator holoenzyme complex"/>
    <property type="evidence" value="ECO:0007669"/>
    <property type="project" value="InterPro"/>
</dbReference>
<feature type="domain" description="ELP1 first N-terminal beta-propeller" evidence="7">
    <location>
        <begin position="44"/>
        <end position="344"/>
    </location>
</feature>
<comment type="function">
    <text evidence="5">Component of the elongator complex which is required for multiple tRNA modifications, including mcm5U (5-methoxycarbonylmethyl uridine), mcm5s2U (5-methoxycarbonylmethyl-2-thiouridine), and ncm5U (5-carbamoylmethyl uridine). The elongator complex catalyzes formation of carboxymethyluridine in the wobble base at position 34 in tRNAs.</text>
</comment>
<dbReference type="SUPFAM" id="SSF69322">
    <property type="entry name" value="Tricorn protease domain 2"/>
    <property type="match status" value="1"/>
</dbReference>
<evidence type="ECO:0000259" key="9">
    <source>
        <dbReference type="Pfam" id="PF23878"/>
    </source>
</evidence>
<dbReference type="PANTHER" id="PTHR12747">
    <property type="entry name" value="ELONGATOR COMPLEX PROTEIN 1"/>
    <property type="match status" value="1"/>
</dbReference>
<evidence type="ECO:0000256" key="2">
    <source>
        <dbReference type="ARBA" id="ARBA00006086"/>
    </source>
</evidence>
<keyword evidence="3 5" id="KW-0963">Cytoplasm</keyword>
<dbReference type="SUPFAM" id="SSF48452">
    <property type="entry name" value="TPR-like"/>
    <property type="match status" value="1"/>
</dbReference>
<evidence type="ECO:0000256" key="6">
    <source>
        <dbReference type="SAM" id="MobiDB-lite"/>
    </source>
</evidence>
<evidence type="ECO:0000259" key="10">
    <source>
        <dbReference type="Pfam" id="PF23925"/>
    </source>
</evidence>
<dbReference type="EMBL" id="CAKXAJ010025644">
    <property type="protein sequence ID" value="CAH2242413.1"/>
    <property type="molecule type" value="Genomic_DNA"/>
</dbReference>
<dbReference type="PIRSF" id="PIRSF017233">
    <property type="entry name" value="IKAP"/>
    <property type="match status" value="1"/>
</dbReference>
<feature type="domain" description="ELP1 N-terminal second beta-propeller" evidence="8">
    <location>
        <begin position="388"/>
        <end position="652"/>
    </location>
</feature>
<dbReference type="AlphaFoldDB" id="A0A8S4RV42"/>
<name>A0A8S4RV42_9NEOP</name>
<dbReference type="Pfam" id="PF23925">
    <property type="entry name" value="A-sol_ELP1"/>
    <property type="match status" value="1"/>
</dbReference>
<dbReference type="GO" id="GO:0005829">
    <property type="term" value="C:cytosol"/>
    <property type="evidence" value="ECO:0007669"/>
    <property type="project" value="TreeGrafter"/>
</dbReference>
<dbReference type="InterPro" id="IPR056166">
    <property type="entry name" value="TPR_ELP1"/>
</dbReference>
<dbReference type="GO" id="GO:0000049">
    <property type="term" value="F:tRNA binding"/>
    <property type="evidence" value="ECO:0007669"/>
    <property type="project" value="TreeGrafter"/>
</dbReference>
<evidence type="ECO:0000259" key="11">
    <source>
        <dbReference type="Pfam" id="PF23936"/>
    </source>
</evidence>
<dbReference type="OrthoDB" id="40048at2759"/>
<feature type="domain" description="ELP1 alpha-solenoid" evidence="10">
    <location>
        <begin position="676"/>
        <end position="877"/>
    </location>
</feature>
<dbReference type="InterPro" id="IPR006849">
    <property type="entry name" value="Elp1"/>
</dbReference>
<evidence type="ECO:0000259" key="7">
    <source>
        <dbReference type="Pfam" id="PF04762"/>
    </source>
</evidence>
<comment type="pathway">
    <text evidence="1">tRNA modification; 5-methoxycarbonylmethyl-2-thiouridine-tRNA biosynthesis.</text>
</comment>
<comment type="subcellular location">
    <subcellularLocation>
        <location evidence="5">Cytoplasm</location>
    </subcellularLocation>
    <subcellularLocation>
        <location evidence="5">Nucleus</location>
    </subcellularLocation>
</comment>
<dbReference type="InterPro" id="IPR056165">
    <property type="entry name" value="Beta-prop_ELP1_2nd"/>
</dbReference>
<dbReference type="Pfam" id="PF23878">
    <property type="entry name" value="TPR_ELP1"/>
    <property type="match status" value="1"/>
</dbReference>